<feature type="region of interest" description="Disordered" evidence="1">
    <location>
        <begin position="225"/>
        <end position="335"/>
    </location>
</feature>
<dbReference type="EMBL" id="SEKV01000615">
    <property type="protein sequence ID" value="TFY55197.1"/>
    <property type="molecule type" value="Genomic_DNA"/>
</dbReference>
<sequence length="705" mass="76344">MYIDGYSAWITVPGPEHELREFDVAVDEYNRKSTCWIPSIEGMRFSVHWMDHGHRIATATFIKLDGYTVPGHFLMGSGEAERSDIRVGITTVRPFQFQKVPEVYIGAIPKDTDPTELGTIIVKIKRVSIVGKQGKNAPLVPRPPIGGKRSIGAEDPVGIGYGNEEMGHVQMPMTWKVRPWDRSNPGTYATFIFRYRTRQFLISQGIMSESDVIYTNVHARQESPYFSTECDDDSEEDDAESVPPSPTEPSPPSTPALSVRSGLSPPGRVPSVRPPSRPVSSRSFSLGEPPRPTSTFPQAPPSWHPTTPAPLPHPIVPNYGPRHPQDTAPSPRPNVVTRRVVSYDATTTRAVSAAYSPPESVPSTTPPAQDLGATRTTTIHRSGAVSYYNLSATGSQHSVASSYDLGATETYDFSTLGAFNVGAAGHFNISSAEEYDVNAAYAHGEEPNPYHYDEDPNVYLSYPYVNTGSYDSANNSYDSSADNSYDHGVTGPYDPSSVIHSYDPDTLNITNHYGHAPTTYQPQEQAAEEHHVEGAGSILARAAEAVKTMPSGYEGPPVETAPPPRPPKEKRPYSKTRPGPSKYLGQGPYKDLAPKTAPSQSSPEATEGGRSVSTTSSQGSSASSPQGPPTRMHAAAKAQTEAQKAQDEAVRAEKARQRAARYCTPAVPIPEHLVFVDADGGELPPPSPTPIIPTARNTSGSSRRR</sequence>
<feature type="compositionally biased region" description="Low complexity" evidence="1">
    <location>
        <begin position="608"/>
        <end position="625"/>
    </location>
</feature>
<feature type="compositionally biased region" description="Pro residues" evidence="1">
    <location>
        <begin position="298"/>
        <end position="315"/>
    </location>
</feature>
<feature type="region of interest" description="Disordered" evidence="1">
    <location>
        <begin position="549"/>
        <end position="705"/>
    </location>
</feature>
<feature type="compositionally biased region" description="Low complexity" evidence="1">
    <location>
        <begin position="473"/>
        <end position="483"/>
    </location>
</feature>
<dbReference type="AlphaFoldDB" id="A0A4Y9Y0U0"/>
<evidence type="ECO:0000313" key="3">
    <source>
        <dbReference type="Proteomes" id="UP000298390"/>
    </source>
</evidence>
<feature type="compositionally biased region" description="Low complexity" evidence="1">
    <location>
        <begin position="356"/>
        <end position="367"/>
    </location>
</feature>
<feature type="compositionally biased region" description="Acidic residues" evidence="1">
    <location>
        <begin position="229"/>
        <end position="240"/>
    </location>
</feature>
<proteinExistence type="predicted"/>
<dbReference type="Proteomes" id="UP000298390">
    <property type="component" value="Unassembled WGS sequence"/>
</dbReference>
<feature type="compositionally biased region" description="Basic and acidic residues" evidence="1">
    <location>
        <begin position="644"/>
        <end position="656"/>
    </location>
</feature>
<name>A0A4Y9Y0U0_9APHY</name>
<organism evidence="2 3">
    <name type="scientific">Rhodofomes roseus</name>
    <dbReference type="NCBI Taxonomy" id="34475"/>
    <lineage>
        <taxon>Eukaryota</taxon>
        <taxon>Fungi</taxon>
        <taxon>Dikarya</taxon>
        <taxon>Basidiomycota</taxon>
        <taxon>Agaricomycotina</taxon>
        <taxon>Agaricomycetes</taxon>
        <taxon>Polyporales</taxon>
        <taxon>Rhodofomes</taxon>
    </lineage>
</organism>
<feature type="region of interest" description="Disordered" evidence="1">
    <location>
        <begin position="473"/>
        <end position="492"/>
    </location>
</feature>
<protein>
    <submittedName>
        <fullName evidence="2">Uncharacterized protein</fullName>
    </submittedName>
</protein>
<gene>
    <name evidence="2" type="ORF">EVJ58_g8399</name>
</gene>
<feature type="compositionally biased region" description="Pro residues" evidence="1">
    <location>
        <begin position="243"/>
        <end position="254"/>
    </location>
</feature>
<comment type="caution">
    <text evidence="2">The sequence shown here is derived from an EMBL/GenBank/DDBJ whole genome shotgun (WGS) entry which is preliminary data.</text>
</comment>
<feature type="region of interest" description="Disordered" evidence="1">
    <location>
        <begin position="351"/>
        <end position="372"/>
    </location>
</feature>
<reference evidence="2 3" key="1">
    <citation type="submission" date="2019-01" db="EMBL/GenBank/DDBJ databases">
        <title>Genome sequencing of the rare red list fungi Fomitopsis rosea.</title>
        <authorList>
            <person name="Buettner E."/>
            <person name="Kellner H."/>
        </authorList>
    </citation>
    <scope>NUCLEOTIDE SEQUENCE [LARGE SCALE GENOMIC DNA]</scope>
    <source>
        <strain evidence="2 3">DSM 105464</strain>
    </source>
</reference>
<feature type="compositionally biased region" description="Polar residues" evidence="1">
    <location>
        <begin position="695"/>
        <end position="705"/>
    </location>
</feature>
<accession>A0A4Y9Y0U0</accession>
<evidence type="ECO:0000256" key="1">
    <source>
        <dbReference type="SAM" id="MobiDB-lite"/>
    </source>
</evidence>
<evidence type="ECO:0000313" key="2">
    <source>
        <dbReference type="EMBL" id="TFY55197.1"/>
    </source>
</evidence>